<dbReference type="Proteomes" id="UP000094342">
    <property type="component" value="Unassembled WGS sequence"/>
</dbReference>
<evidence type="ECO:0000313" key="2">
    <source>
        <dbReference type="Proteomes" id="UP000094342"/>
    </source>
</evidence>
<sequence length="82" mass="9141">MFGQRILRSGPDRQSKKHTATLKRGTVIEPSSKTGMSIVFDLLREPVRISDQAGCDRLRQMPNSERVGISADMVNKRSQVGL</sequence>
<dbReference type="EMBL" id="LYBW01000054">
    <property type="protein sequence ID" value="ODR91773.1"/>
    <property type="molecule type" value="Genomic_DNA"/>
</dbReference>
<reference evidence="2" key="1">
    <citation type="submission" date="2016-05" db="EMBL/GenBank/DDBJ databases">
        <authorList>
            <person name="Li Y."/>
        </authorList>
    </citation>
    <scope>NUCLEOTIDE SEQUENCE [LARGE SCALE GENOMIC DNA]</scope>
    <source>
        <strain evidence="2">YIC4027</strain>
    </source>
</reference>
<name>A0A1E3VDV1_9HYPH</name>
<evidence type="ECO:0000313" key="1">
    <source>
        <dbReference type="EMBL" id="ODR91773.1"/>
    </source>
</evidence>
<keyword evidence="2" id="KW-1185">Reference proteome</keyword>
<proteinExistence type="predicted"/>
<dbReference type="AlphaFoldDB" id="A0A1E3VDV1"/>
<accession>A0A1E3VDV1</accession>
<organism evidence="1 2">
    <name type="scientific">Sinorhizobium alkalisoli</name>
    <dbReference type="NCBI Taxonomy" id="1752398"/>
    <lineage>
        <taxon>Bacteria</taxon>
        <taxon>Pseudomonadati</taxon>
        <taxon>Pseudomonadota</taxon>
        <taxon>Alphaproteobacteria</taxon>
        <taxon>Hyphomicrobiales</taxon>
        <taxon>Rhizobiaceae</taxon>
        <taxon>Sinorhizobium/Ensifer group</taxon>
        <taxon>Sinorhizobium</taxon>
    </lineage>
</organism>
<gene>
    <name evidence="1" type="ORF">A8M32_08645</name>
</gene>
<protein>
    <submittedName>
        <fullName evidence="1">Uncharacterized protein</fullName>
    </submittedName>
</protein>
<comment type="caution">
    <text evidence="1">The sequence shown here is derived from an EMBL/GenBank/DDBJ whole genome shotgun (WGS) entry which is preliminary data.</text>
</comment>
<dbReference type="STRING" id="1752398.A8M32_08645"/>